<dbReference type="InterPro" id="IPR020901">
    <property type="entry name" value="Prtase_inh_Kunz-CS"/>
</dbReference>
<feature type="domain" description="BPTI/Kunitz inhibitor" evidence="5">
    <location>
        <begin position="121"/>
        <end position="169"/>
    </location>
</feature>
<keyword evidence="4" id="KW-0812">Transmembrane</keyword>
<keyword evidence="7" id="KW-1185">Reference proteome</keyword>
<dbReference type="PROSITE" id="PS00280">
    <property type="entry name" value="BPTI_KUNITZ_1"/>
    <property type="match status" value="3"/>
</dbReference>
<dbReference type="PROSITE" id="PS50279">
    <property type="entry name" value="BPTI_KUNITZ_2"/>
    <property type="match status" value="3"/>
</dbReference>
<dbReference type="Pfam" id="PF00014">
    <property type="entry name" value="Kunitz_BPTI"/>
    <property type="match status" value="4"/>
</dbReference>
<dbReference type="PANTHER" id="PTHR10083">
    <property type="entry name" value="KUNITZ-TYPE PROTEASE INHIBITOR-RELATED"/>
    <property type="match status" value="1"/>
</dbReference>
<dbReference type="InterPro" id="IPR050098">
    <property type="entry name" value="TFPI/VKTCI-like"/>
</dbReference>
<comment type="caution">
    <text evidence="6">The sequence shown here is derived from an EMBL/GenBank/DDBJ whole genome shotgun (WGS) entry which is preliminary data.</text>
</comment>
<dbReference type="GO" id="GO:0005615">
    <property type="term" value="C:extracellular space"/>
    <property type="evidence" value="ECO:0007669"/>
    <property type="project" value="TreeGrafter"/>
</dbReference>
<dbReference type="EMBL" id="WJQU01000002">
    <property type="protein sequence ID" value="KAJ6643865.1"/>
    <property type="molecule type" value="Genomic_DNA"/>
</dbReference>
<reference evidence="6" key="1">
    <citation type="submission" date="2022-07" db="EMBL/GenBank/DDBJ databases">
        <authorList>
            <person name="Trinca V."/>
            <person name="Uliana J.V.C."/>
            <person name="Torres T.T."/>
            <person name="Ward R.J."/>
            <person name="Monesi N."/>
        </authorList>
    </citation>
    <scope>NUCLEOTIDE SEQUENCE</scope>
    <source>
        <strain evidence="6">HSMRA1968</strain>
        <tissue evidence="6">Whole embryos</tissue>
    </source>
</reference>
<dbReference type="GO" id="GO:0004867">
    <property type="term" value="F:serine-type endopeptidase inhibitor activity"/>
    <property type="evidence" value="ECO:0007669"/>
    <property type="project" value="UniProtKB-KW"/>
</dbReference>
<evidence type="ECO:0000313" key="6">
    <source>
        <dbReference type="EMBL" id="KAJ6643865.1"/>
    </source>
</evidence>
<accession>A0A9Q0N5G9</accession>
<evidence type="ECO:0000259" key="5">
    <source>
        <dbReference type="PROSITE" id="PS50279"/>
    </source>
</evidence>
<evidence type="ECO:0000256" key="4">
    <source>
        <dbReference type="SAM" id="Phobius"/>
    </source>
</evidence>
<feature type="transmembrane region" description="Helical" evidence="4">
    <location>
        <begin position="32"/>
        <end position="56"/>
    </location>
</feature>
<evidence type="ECO:0000256" key="3">
    <source>
        <dbReference type="ARBA" id="ARBA00023157"/>
    </source>
</evidence>
<dbReference type="AlphaFoldDB" id="A0A9Q0N5G9"/>
<feature type="domain" description="BPTI/Kunitz inhibitor" evidence="5">
    <location>
        <begin position="307"/>
        <end position="355"/>
    </location>
</feature>
<gene>
    <name evidence="6" type="primary">ATPI1</name>
    <name evidence="6" type="ORF">Bhyg_08830</name>
</gene>
<dbReference type="SUPFAM" id="SSF57362">
    <property type="entry name" value="BPTI-like"/>
    <property type="match status" value="4"/>
</dbReference>
<dbReference type="OrthoDB" id="4473401at2759"/>
<evidence type="ECO:0000256" key="1">
    <source>
        <dbReference type="ARBA" id="ARBA00022690"/>
    </source>
</evidence>
<keyword evidence="3" id="KW-1015">Disulfide bond</keyword>
<keyword evidence="2" id="KW-0722">Serine protease inhibitor</keyword>
<dbReference type="Gene3D" id="4.10.410.10">
    <property type="entry name" value="Pancreatic trypsin inhibitor Kunitz domain"/>
    <property type="match status" value="4"/>
</dbReference>
<organism evidence="6 7">
    <name type="scientific">Pseudolycoriella hygida</name>
    <dbReference type="NCBI Taxonomy" id="35572"/>
    <lineage>
        <taxon>Eukaryota</taxon>
        <taxon>Metazoa</taxon>
        <taxon>Ecdysozoa</taxon>
        <taxon>Arthropoda</taxon>
        <taxon>Hexapoda</taxon>
        <taxon>Insecta</taxon>
        <taxon>Pterygota</taxon>
        <taxon>Neoptera</taxon>
        <taxon>Endopterygota</taxon>
        <taxon>Diptera</taxon>
        <taxon>Nematocera</taxon>
        <taxon>Sciaroidea</taxon>
        <taxon>Sciaridae</taxon>
        <taxon>Pseudolycoriella</taxon>
    </lineage>
</organism>
<evidence type="ECO:0000313" key="7">
    <source>
        <dbReference type="Proteomes" id="UP001151699"/>
    </source>
</evidence>
<protein>
    <submittedName>
        <fullName evidence="6">Actinia tenebrosa protease inhibitor</fullName>
    </submittedName>
</protein>
<sequence length="553" mass="62795">MVKNVCVLSMVAVRNALQWQEEVHVWAFCLDILLMVTNVCISSMVAVVIVITIMLANGTVKKNAGTGRMIVQITHALQLCCLYKPDDEVFVASIQYRVKMKFFGILLAVSIFVVASKAEKCYPMARTGPCYGYMPRYTFNGDKCVRFIYGGCDYNDNNYLTLRDCQQNCMRRDNDSSDNSRKKCYPMARRGRCLAYMPRYTFDGEKCVHFIYGGCGYPDNNFVCCRRVNYQFKMKLLGFLLAVYIFVVVSEAEKCYPMAKIGRCLAYFPRYTYDGEKCARQYQFKMKLLGILLAVSVFVVVSEAEKCYPMARTGRCLAYFPRYTYDGAKCVRFIYGGCEYPDNNFISQRECEEACVRRGKVFNEKEYFSHQSYIQRIEEGISADLSGVSGRKIRLALSSMSQSNQKLCGCALKCYKLARTSLESDGNNNFIALSTSNSRSNSLSLPLEIWSTNATDEDSIHSISRQYQFKMKLFGFLLAVSVIVVASEETVASTGHCLAYIPRYTFTGGKCERFIYGGCGYPDNNFDSQFECETNCLNKANDQANPDFKLVTE</sequence>
<keyword evidence="1" id="KW-0646">Protease inhibitor</keyword>
<feature type="domain" description="BPTI/Kunitz inhibitor" evidence="5">
    <location>
        <begin position="493"/>
        <end position="536"/>
    </location>
</feature>
<evidence type="ECO:0000256" key="2">
    <source>
        <dbReference type="ARBA" id="ARBA00022900"/>
    </source>
</evidence>
<dbReference type="InterPro" id="IPR036880">
    <property type="entry name" value="Kunitz_BPTI_sf"/>
</dbReference>
<keyword evidence="4" id="KW-1133">Transmembrane helix</keyword>
<feature type="transmembrane region" description="Helical" evidence="4">
    <location>
        <begin position="236"/>
        <end position="252"/>
    </location>
</feature>
<proteinExistence type="predicted"/>
<dbReference type="Proteomes" id="UP001151699">
    <property type="component" value="Chromosome B"/>
</dbReference>
<dbReference type="PANTHER" id="PTHR10083:SF374">
    <property type="entry name" value="BPTI_KUNITZ INHIBITOR DOMAIN-CONTAINING PROTEIN"/>
    <property type="match status" value="1"/>
</dbReference>
<dbReference type="SMART" id="SM00131">
    <property type="entry name" value="KU"/>
    <property type="match status" value="4"/>
</dbReference>
<name>A0A9Q0N5G9_9DIPT</name>
<keyword evidence="4" id="KW-0472">Membrane</keyword>
<dbReference type="InterPro" id="IPR002223">
    <property type="entry name" value="Kunitz_BPTI"/>
</dbReference>